<protein>
    <submittedName>
        <fullName evidence="4">Hsp20/alpha crystallin family protein</fullName>
    </submittedName>
</protein>
<dbReference type="PROSITE" id="PS01031">
    <property type="entry name" value="SHSP"/>
    <property type="match status" value="1"/>
</dbReference>
<accession>A0ABT7DZ33</accession>
<dbReference type="Pfam" id="PF00011">
    <property type="entry name" value="HSP20"/>
    <property type="match status" value="1"/>
</dbReference>
<dbReference type="SUPFAM" id="SSF49764">
    <property type="entry name" value="HSP20-like chaperones"/>
    <property type="match status" value="1"/>
</dbReference>
<dbReference type="Gene3D" id="2.60.40.790">
    <property type="match status" value="1"/>
</dbReference>
<evidence type="ECO:0000256" key="2">
    <source>
        <dbReference type="RuleBase" id="RU003616"/>
    </source>
</evidence>
<dbReference type="InterPro" id="IPR031107">
    <property type="entry name" value="Small_HSP"/>
</dbReference>
<feature type="domain" description="SHSP" evidence="3">
    <location>
        <begin position="28"/>
        <end position="140"/>
    </location>
</feature>
<reference evidence="4" key="1">
    <citation type="submission" date="2023-03" db="EMBL/GenBank/DDBJ databases">
        <title>Chitinimonas shenzhenensis gen. nov., sp. nov., a novel member of family Burkholderiaceae isolated from activated sludge collected in Shen Zhen, China.</title>
        <authorList>
            <person name="Wang X."/>
        </authorList>
    </citation>
    <scope>NUCLEOTIDE SEQUENCE</scope>
    <source>
        <strain evidence="4">DQS-5</strain>
    </source>
</reference>
<keyword evidence="5" id="KW-1185">Reference proteome</keyword>
<dbReference type="InterPro" id="IPR002068">
    <property type="entry name" value="A-crystallin/Hsp20_dom"/>
</dbReference>
<dbReference type="PANTHER" id="PTHR11527">
    <property type="entry name" value="HEAT-SHOCK PROTEIN 20 FAMILY MEMBER"/>
    <property type="match status" value="1"/>
</dbReference>
<dbReference type="CDD" id="cd06471">
    <property type="entry name" value="ACD_LpsHSP_like"/>
    <property type="match status" value="1"/>
</dbReference>
<gene>
    <name evidence="4" type="ORF">PZA18_14845</name>
</gene>
<organism evidence="4 5">
    <name type="scientific">Parachitinimonas caeni</name>
    <dbReference type="NCBI Taxonomy" id="3031301"/>
    <lineage>
        <taxon>Bacteria</taxon>
        <taxon>Pseudomonadati</taxon>
        <taxon>Pseudomonadota</taxon>
        <taxon>Betaproteobacteria</taxon>
        <taxon>Neisseriales</taxon>
        <taxon>Chitinibacteraceae</taxon>
        <taxon>Parachitinimonas</taxon>
    </lineage>
</organism>
<evidence type="ECO:0000313" key="5">
    <source>
        <dbReference type="Proteomes" id="UP001172778"/>
    </source>
</evidence>
<proteinExistence type="inferred from homology"/>
<name>A0ABT7DZ33_9NEIS</name>
<evidence type="ECO:0000259" key="3">
    <source>
        <dbReference type="PROSITE" id="PS01031"/>
    </source>
</evidence>
<evidence type="ECO:0000313" key="4">
    <source>
        <dbReference type="EMBL" id="MDK2125332.1"/>
    </source>
</evidence>
<dbReference type="Proteomes" id="UP001172778">
    <property type="component" value="Unassembled WGS sequence"/>
</dbReference>
<sequence>MGNLVRQNLDGVFDDLFRGFFVRPMNLPNEPPLQMKVDVREDERAYLLHVDLPGVKKEDIQVHVEGNQLSISAEVKQERNDKDGEKLIRSERYFGTLSRSFQFPADLDDNEAQARFENGVLELRLPKRVSLPPRRALTIS</sequence>
<evidence type="ECO:0000256" key="1">
    <source>
        <dbReference type="PROSITE-ProRule" id="PRU00285"/>
    </source>
</evidence>
<dbReference type="InterPro" id="IPR008978">
    <property type="entry name" value="HSP20-like_chaperone"/>
</dbReference>
<comment type="similarity">
    <text evidence="1 2">Belongs to the small heat shock protein (HSP20) family.</text>
</comment>
<comment type="caution">
    <text evidence="4">The sequence shown here is derived from an EMBL/GenBank/DDBJ whole genome shotgun (WGS) entry which is preliminary data.</text>
</comment>
<dbReference type="RefSeq" id="WP_284101644.1">
    <property type="nucleotide sequence ID" value="NZ_JARRAF010000018.1"/>
</dbReference>
<dbReference type="EMBL" id="JARRAF010000018">
    <property type="protein sequence ID" value="MDK2125332.1"/>
    <property type="molecule type" value="Genomic_DNA"/>
</dbReference>